<accession>X1MAW9</accession>
<dbReference type="EMBL" id="BARV01009716">
    <property type="protein sequence ID" value="GAI03474.1"/>
    <property type="molecule type" value="Genomic_DNA"/>
</dbReference>
<protein>
    <submittedName>
        <fullName evidence="1">Uncharacterized protein</fullName>
    </submittedName>
</protein>
<reference evidence="1" key="1">
    <citation type="journal article" date="2014" name="Front. Microbiol.">
        <title>High frequency of phylogenetically diverse reductive dehalogenase-homologous genes in deep subseafloor sedimentary metagenomes.</title>
        <authorList>
            <person name="Kawai M."/>
            <person name="Futagami T."/>
            <person name="Toyoda A."/>
            <person name="Takaki Y."/>
            <person name="Nishi S."/>
            <person name="Hori S."/>
            <person name="Arai W."/>
            <person name="Tsubouchi T."/>
            <person name="Morono Y."/>
            <person name="Uchiyama I."/>
            <person name="Ito T."/>
            <person name="Fujiyama A."/>
            <person name="Inagaki F."/>
            <person name="Takami H."/>
        </authorList>
    </citation>
    <scope>NUCLEOTIDE SEQUENCE</scope>
    <source>
        <strain evidence="1">Expedition CK06-06</strain>
    </source>
</reference>
<comment type="caution">
    <text evidence="1">The sequence shown here is derived from an EMBL/GenBank/DDBJ whole genome shotgun (WGS) entry which is preliminary data.</text>
</comment>
<feature type="non-terminal residue" evidence="1">
    <location>
        <position position="77"/>
    </location>
</feature>
<sequence>MSDIKSAREIAMEKVEKLGEATDEERLKWKYIPEGEKLAARYLKQDCNLVVELGQHQENVRKYIIEGAEDILVRNIN</sequence>
<dbReference type="AlphaFoldDB" id="X1MAW9"/>
<organism evidence="1">
    <name type="scientific">marine sediment metagenome</name>
    <dbReference type="NCBI Taxonomy" id="412755"/>
    <lineage>
        <taxon>unclassified sequences</taxon>
        <taxon>metagenomes</taxon>
        <taxon>ecological metagenomes</taxon>
    </lineage>
</organism>
<gene>
    <name evidence="1" type="ORF">S06H3_19065</name>
</gene>
<proteinExistence type="predicted"/>
<name>X1MAW9_9ZZZZ</name>
<evidence type="ECO:0000313" key="1">
    <source>
        <dbReference type="EMBL" id="GAI03474.1"/>
    </source>
</evidence>